<evidence type="ECO:0000313" key="3">
    <source>
        <dbReference type="EMBL" id="KAL3819520.1"/>
    </source>
</evidence>
<feature type="signal peptide" evidence="1">
    <location>
        <begin position="1"/>
        <end position="25"/>
    </location>
</feature>
<name>A0ABD3S538_9LAMI</name>
<protein>
    <recommendedName>
        <fullName evidence="2">DAGKc domain-containing protein</fullName>
    </recommendedName>
</protein>
<dbReference type="PANTHER" id="PTHR11255">
    <property type="entry name" value="DIACYLGLYCEROL KINASE"/>
    <property type="match status" value="1"/>
</dbReference>
<evidence type="ECO:0000256" key="1">
    <source>
        <dbReference type="SAM" id="SignalP"/>
    </source>
</evidence>
<organism evidence="3 4">
    <name type="scientific">Penstemon smallii</name>
    <dbReference type="NCBI Taxonomy" id="265156"/>
    <lineage>
        <taxon>Eukaryota</taxon>
        <taxon>Viridiplantae</taxon>
        <taxon>Streptophyta</taxon>
        <taxon>Embryophyta</taxon>
        <taxon>Tracheophyta</taxon>
        <taxon>Spermatophyta</taxon>
        <taxon>Magnoliopsida</taxon>
        <taxon>eudicotyledons</taxon>
        <taxon>Gunneridae</taxon>
        <taxon>Pentapetalae</taxon>
        <taxon>asterids</taxon>
        <taxon>lamiids</taxon>
        <taxon>Lamiales</taxon>
        <taxon>Plantaginaceae</taxon>
        <taxon>Cheloneae</taxon>
        <taxon>Penstemon</taxon>
    </lineage>
</organism>
<dbReference type="PROSITE" id="PS50146">
    <property type="entry name" value="DAGK"/>
    <property type="match status" value="1"/>
</dbReference>
<dbReference type="PANTHER" id="PTHR11255:SF80">
    <property type="entry name" value="EYE-SPECIFIC DIACYLGLYCEROL KINASE"/>
    <property type="match status" value="1"/>
</dbReference>
<evidence type="ECO:0000259" key="2">
    <source>
        <dbReference type="PROSITE" id="PS50146"/>
    </source>
</evidence>
<dbReference type="AlphaFoldDB" id="A0ABD3S538"/>
<dbReference type="Gene3D" id="3.40.50.10330">
    <property type="entry name" value="Probable inorganic polyphosphate/atp-NAD kinase, domain 1"/>
    <property type="match status" value="1"/>
</dbReference>
<dbReference type="InterPro" id="IPR017438">
    <property type="entry name" value="ATP-NAD_kinase_N"/>
</dbReference>
<dbReference type="Proteomes" id="UP001634393">
    <property type="component" value="Unassembled WGS sequence"/>
</dbReference>
<keyword evidence="1" id="KW-0732">Signal</keyword>
<feature type="domain" description="DAGKc" evidence="2">
    <location>
        <begin position="1"/>
        <end position="91"/>
    </location>
</feature>
<gene>
    <name evidence="3" type="ORF">ACJIZ3_005425</name>
</gene>
<evidence type="ECO:0000313" key="4">
    <source>
        <dbReference type="Proteomes" id="UP001634393"/>
    </source>
</evidence>
<dbReference type="InterPro" id="IPR037607">
    <property type="entry name" value="DGK"/>
</dbReference>
<feature type="chain" id="PRO_5044751087" description="DAGKc domain-containing protein" evidence="1">
    <location>
        <begin position="26"/>
        <end position="91"/>
    </location>
</feature>
<comment type="caution">
    <text evidence="3">The sequence shown here is derived from an EMBL/GenBank/DDBJ whole genome shotgun (WGS) entry which is preliminary data.</text>
</comment>
<sequence>MREWDTLRLVMHIIVLFLNCYQVFDLSAVAGGDGTVGWVLGCLGELNKQGRLPVPPTGIVPLGTGNDLSRSFGWVSSDLICLNFSTLFSEI</sequence>
<dbReference type="InterPro" id="IPR001206">
    <property type="entry name" value="Diacylglycerol_kinase_cat_dom"/>
</dbReference>
<keyword evidence="4" id="KW-1185">Reference proteome</keyword>
<dbReference type="SUPFAM" id="SSF111331">
    <property type="entry name" value="NAD kinase/diacylglycerol kinase-like"/>
    <property type="match status" value="1"/>
</dbReference>
<dbReference type="EMBL" id="JBJXBP010000007">
    <property type="protein sequence ID" value="KAL3819520.1"/>
    <property type="molecule type" value="Genomic_DNA"/>
</dbReference>
<proteinExistence type="predicted"/>
<dbReference type="InterPro" id="IPR016064">
    <property type="entry name" value="NAD/diacylglycerol_kinase_sf"/>
</dbReference>
<dbReference type="Pfam" id="PF00781">
    <property type="entry name" value="DAGK_cat"/>
    <property type="match status" value="1"/>
</dbReference>
<reference evidence="3 4" key="1">
    <citation type="submission" date="2024-12" db="EMBL/GenBank/DDBJ databases">
        <title>The unique morphological basis and parallel evolutionary history of personate flowers in Penstemon.</title>
        <authorList>
            <person name="Depatie T.H."/>
            <person name="Wessinger C.A."/>
        </authorList>
    </citation>
    <scope>NUCLEOTIDE SEQUENCE [LARGE SCALE GENOMIC DNA]</scope>
    <source>
        <strain evidence="3">WTNN_2</strain>
        <tissue evidence="3">Leaf</tissue>
    </source>
</reference>
<accession>A0ABD3S538</accession>